<feature type="domain" description="Beta-lactamase class A catalytic" evidence="1">
    <location>
        <begin position="19"/>
        <end position="267"/>
    </location>
</feature>
<dbReference type="Gene3D" id="3.40.710.10">
    <property type="entry name" value="DD-peptidase/beta-lactamase superfamily"/>
    <property type="match status" value="1"/>
</dbReference>
<sequence>MSLQQKIEDVLKEQKGEFGIYIKHLQTGEEVRVHDDRLFQMASVFKVPILLTLFEQVNQSRLKLDQRITITEEDRVPGSGVFQEMDVDLSVTIKDLATMMIIVSDNLATDMLYRLLGRDAIQKTMDELGLEQLTIRHSCRELLCLTVGLEAAPYSPESHKELVSRLYGEGDYSDSYVLQTDQENNVCTPREMAVIFEKLASGDFISDKVCADILDILFRQQLGQRIPGRLPSHVKVAHKTGTIATTVNDAGIVYLPGGKGEYVISVFSVGNEETYKGAETIALISELAYHHFVENTAGSPVLAD</sequence>
<dbReference type="Pfam" id="PF13354">
    <property type="entry name" value="Beta-lactamase2"/>
    <property type="match status" value="1"/>
</dbReference>
<keyword evidence="3" id="KW-1185">Reference proteome</keyword>
<dbReference type="Proteomes" id="UP001549099">
    <property type="component" value="Unassembled WGS sequence"/>
</dbReference>
<dbReference type="InterPro" id="IPR012338">
    <property type="entry name" value="Beta-lactam/transpept-like"/>
</dbReference>
<organism evidence="2 3">
    <name type="scientific">Bhargavaea ullalensis</name>
    <dbReference type="NCBI Taxonomy" id="1265685"/>
    <lineage>
        <taxon>Bacteria</taxon>
        <taxon>Bacillati</taxon>
        <taxon>Bacillota</taxon>
        <taxon>Bacilli</taxon>
        <taxon>Bacillales</taxon>
        <taxon>Caryophanaceae</taxon>
        <taxon>Bhargavaea</taxon>
    </lineage>
</organism>
<dbReference type="InterPro" id="IPR000871">
    <property type="entry name" value="Beta-lactam_class-A"/>
</dbReference>
<dbReference type="EC" id="3.5.2.6" evidence="2"/>
<evidence type="ECO:0000313" key="2">
    <source>
        <dbReference type="EMBL" id="MET3576128.1"/>
    </source>
</evidence>
<dbReference type="SUPFAM" id="SSF56601">
    <property type="entry name" value="beta-lactamase/transpeptidase-like"/>
    <property type="match status" value="1"/>
</dbReference>
<dbReference type="EMBL" id="JBEPLW010000016">
    <property type="protein sequence ID" value="MET3576128.1"/>
    <property type="molecule type" value="Genomic_DNA"/>
</dbReference>
<dbReference type="PANTHER" id="PTHR35333:SF3">
    <property type="entry name" value="BETA-LACTAMASE-TYPE TRANSPEPTIDASE FOLD CONTAINING PROTEIN"/>
    <property type="match status" value="1"/>
</dbReference>
<gene>
    <name evidence="2" type="ORF">ABID49_002043</name>
</gene>
<protein>
    <submittedName>
        <fullName evidence="2">Beta-lactamase class A</fullName>
        <ecNumber evidence="2">3.5.2.6</ecNumber>
    </submittedName>
</protein>
<dbReference type="InterPro" id="IPR045155">
    <property type="entry name" value="Beta-lactam_cat"/>
</dbReference>
<accession>A0ABV2GCX6</accession>
<dbReference type="PANTHER" id="PTHR35333">
    <property type="entry name" value="BETA-LACTAMASE"/>
    <property type="match status" value="1"/>
</dbReference>
<name>A0ABV2GCX6_9BACL</name>
<evidence type="ECO:0000259" key="1">
    <source>
        <dbReference type="Pfam" id="PF13354"/>
    </source>
</evidence>
<dbReference type="GO" id="GO:0008800">
    <property type="term" value="F:beta-lactamase activity"/>
    <property type="evidence" value="ECO:0007669"/>
    <property type="project" value="UniProtKB-EC"/>
</dbReference>
<proteinExistence type="predicted"/>
<evidence type="ECO:0000313" key="3">
    <source>
        <dbReference type="Proteomes" id="UP001549099"/>
    </source>
</evidence>
<dbReference type="RefSeq" id="WP_354197896.1">
    <property type="nucleotide sequence ID" value="NZ_JBEPLW010000016.1"/>
</dbReference>
<dbReference type="PRINTS" id="PR00118">
    <property type="entry name" value="BLACTAMASEA"/>
</dbReference>
<reference evidence="2 3" key="1">
    <citation type="submission" date="2024-06" db="EMBL/GenBank/DDBJ databases">
        <title>Genomic Encyclopedia of Type Strains, Phase IV (KMG-IV): sequencing the most valuable type-strain genomes for metagenomic binning, comparative biology and taxonomic classification.</title>
        <authorList>
            <person name="Goeker M."/>
        </authorList>
    </citation>
    <scope>NUCLEOTIDE SEQUENCE [LARGE SCALE GENOMIC DNA]</scope>
    <source>
        <strain evidence="2 3">DSM 26128</strain>
    </source>
</reference>
<comment type="caution">
    <text evidence="2">The sequence shown here is derived from an EMBL/GenBank/DDBJ whole genome shotgun (WGS) entry which is preliminary data.</text>
</comment>
<keyword evidence="2" id="KW-0378">Hydrolase</keyword>